<dbReference type="SUPFAM" id="SSF51430">
    <property type="entry name" value="NAD(P)-linked oxidoreductase"/>
    <property type="match status" value="1"/>
</dbReference>
<dbReference type="GO" id="GO:0016491">
    <property type="term" value="F:oxidoreductase activity"/>
    <property type="evidence" value="ECO:0007669"/>
    <property type="project" value="UniProtKB-KW"/>
</dbReference>
<dbReference type="AlphaFoldDB" id="A0A850LKB9"/>
<dbReference type="Pfam" id="PF00248">
    <property type="entry name" value="Aldo_ket_red"/>
    <property type="match status" value="1"/>
</dbReference>
<dbReference type="EMBL" id="JABXIY010000047">
    <property type="protein sequence ID" value="NVK98428.1"/>
    <property type="molecule type" value="Genomic_DNA"/>
</dbReference>
<dbReference type="OMA" id="AIRFWGW"/>
<comment type="caution">
    <text evidence="3">The sequence shown here is derived from an EMBL/GenBank/DDBJ whole genome shotgun (WGS) entry which is preliminary data.</text>
</comment>
<evidence type="ECO:0000256" key="1">
    <source>
        <dbReference type="ARBA" id="ARBA00023002"/>
    </source>
</evidence>
<proteinExistence type="predicted"/>
<dbReference type="PANTHER" id="PTHR43364">
    <property type="entry name" value="NADH-SPECIFIC METHYLGLYOXAL REDUCTASE-RELATED"/>
    <property type="match status" value="1"/>
</dbReference>
<sequence length="329" mass="35241">MKFLDTDILPLGMGCWPIGGAMFAGDQPLGYTNVDDDESIRTIHAALDAGITLFDTAPAYGAGHAERILSRALKGRPEAIIATKFGTGIIEESKQLTENEDDPASVLPAIDRSLARLGRDRIDVLILHLNSLSVPKAEALFEEVEKACAAGKVRSYGWSTDFSESAVAFADRPAFVAVEHAMNVLLDAPRMRRALHDKDLVALIRSPLAMGLLGGNYGAGDAMRKDDIRATSNPRTDYFANGQVNPTFLAKLDAIRALLTTDGRTLAQGALGWIWAQEGANIPIPGARTAKQIEGLAGALAFGALPDDVVVQVEALVEREPDDTPDRAR</sequence>
<reference evidence="3 4" key="1">
    <citation type="journal article" date="2020" name="Proc. Natl. Acad. Sci. U.S.A.">
        <title>Ecological drivers of bacterial community assembly in synthetic phycospheres.</title>
        <authorList>
            <person name="Fu H."/>
            <person name="Uchimiya M."/>
            <person name="Gore J."/>
            <person name="Moran M.A."/>
        </authorList>
    </citation>
    <scope>NUCLEOTIDE SEQUENCE [LARGE SCALE GENOMIC DNA]</scope>
    <source>
        <strain evidence="3">HF-Din03</strain>
    </source>
</reference>
<name>A0A850LKB9_9RHOB</name>
<dbReference type="Proteomes" id="UP000565723">
    <property type="component" value="Unassembled WGS sequence"/>
</dbReference>
<dbReference type="InterPro" id="IPR036812">
    <property type="entry name" value="NAD(P)_OxRdtase_dom_sf"/>
</dbReference>
<dbReference type="InterPro" id="IPR023210">
    <property type="entry name" value="NADP_OxRdtase_dom"/>
</dbReference>
<keyword evidence="1" id="KW-0560">Oxidoreductase</keyword>
<organism evidence="3 4">
    <name type="scientific">Ruegeria pomeroyi</name>
    <dbReference type="NCBI Taxonomy" id="89184"/>
    <lineage>
        <taxon>Bacteria</taxon>
        <taxon>Pseudomonadati</taxon>
        <taxon>Pseudomonadota</taxon>
        <taxon>Alphaproteobacteria</taxon>
        <taxon>Rhodobacterales</taxon>
        <taxon>Roseobacteraceae</taxon>
        <taxon>Ruegeria</taxon>
    </lineage>
</organism>
<gene>
    <name evidence="3" type="ORF">HW564_16005</name>
</gene>
<feature type="domain" description="NADP-dependent oxidoreductase" evidence="2">
    <location>
        <begin position="19"/>
        <end position="317"/>
    </location>
</feature>
<evidence type="ECO:0000313" key="4">
    <source>
        <dbReference type="Proteomes" id="UP000565723"/>
    </source>
</evidence>
<dbReference type="CDD" id="cd19086">
    <property type="entry name" value="AKR_AKR11C1"/>
    <property type="match status" value="1"/>
</dbReference>
<dbReference type="InterPro" id="IPR050523">
    <property type="entry name" value="AKR_Detox_Biosynth"/>
</dbReference>
<protein>
    <submittedName>
        <fullName evidence="3">Aldo/keto reductase</fullName>
    </submittedName>
</protein>
<evidence type="ECO:0000259" key="2">
    <source>
        <dbReference type="Pfam" id="PF00248"/>
    </source>
</evidence>
<dbReference type="GO" id="GO:0005829">
    <property type="term" value="C:cytosol"/>
    <property type="evidence" value="ECO:0007669"/>
    <property type="project" value="TreeGrafter"/>
</dbReference>
<dbReference type="RefSeq" id="WP_011047037.1">
    <property type="nucleotide sequence ID" value="NZ_CP076685.1"/>
</dbReference>
<evidence type="ECO:0000313" key="3">
    <source>
        <dbReference type="EMBL" id="NVK98428.1"/>
    </source>
</evidence>
<accession>A0A850LKB9</accession>
<dbReference type="Gene3D" id="3.20.20.100">
    <property type="entry name" value="NADP-dependent oxidoreductase domain"/>
    <property type="match status" value="1"/>
</dbReference>
<dbReference type="PANTHER" id="PTHR43364:SF4">
    <property type="entry name" value="NAD(P)-LINKED OXIDOREDUCTASE SUPERFAMILY PROTEIN"/>
    <property type="match status" value="1"/>
</dbReference>